<evidence type="ECO:0000256" key="2">
    <source>
        <dbReference type="ARBA" id="ARBA00022679"/>
    </source>
</evidence>
<dbReference type="GO" id="GO:0005975">
    <property type="term" value="P:carbohydrate metabolic process"/>
    <property type="evidence" value="ECO:0007669"/>
    <property type="project" value="InterPro"/>
</dbReference>
<reference evidence="7 8" key="1">
    <citation type="submission" date="2016-11" db="EMBL/GenBank/DDBJ databases">
        <authorList>
            <person name="Jaros S."/>
            <person name="Januszkiewicz K."/>
            <person name="Wedrychowicz H."/>
        </authorList>
    </citation>
    <scope>NUCLEOTIDE SEQUENCE [LARGE SCALE GENOMIC DNA]</scope>
    <source>
        <strain evidence="7 8">DSM 44666</strain>
    </source>
</reference>
<evidence type="ECO:0000256" key="4">
    <source>
        <dbReference type="RuleBase" id="RU003733"/>
    </source>
</evidence>
<sequence length="495" mass="55087">MSYIASFDIGTTNTKGVLLSRDAKLHFEKDIAMTTMQDDQKIEQEPTQWFDAIVQIVAYWLQQGVQPTEIALVTFSGQMQDCIPIRQSGLPVRPAILYSDNRAQQQAISLKEKIGMDSIQTLTGNHLNETLTFPKILWYKEEEPELFSQTESILINAKDYVIRQLSGQNVTDPTSASTTGLFNLKAQKWIEDWLSLFDISSHILPKIYQSDEIVGQVTKEAAGRIGLAEGTPILCGVGDAGAATIGAGVTQIGKLYAYIGTTGWMAMLTDQVRQMPVGVFHLAYIEPKRYIVVPPIMNAGLVHQWAASVFATSTIEQQSAYEELEAAMQSANRKTSQLLFLPYLNGERYPVQDTKAAGIYLGIRPTTTRAEMSCAALEGVAMAMRQAMEQLTDGKPIQQITLIGGGSKSKIWNQIIADVLGVEVQIPVEPQYIPSLGAAALGFVKLGWTQNVTNFLRSSSQNMTRFFPTEELQEHLEKKYERYKRIYTAYKDLFV</sequence>
<dbReference type="CDD" id="cd07805">
    <property type="entry name" value="ASKHA_NBD_FGGY_CvXK-like"/>
    <property type="match status" value="1"/>
</dbReference>
<name>A0A1M4X995_9BACL</name>
<protein>
    <submittedName>
        <fullName evidence="7">Xylulokinase</fullName>
    </submittedName>
</protein>
<evidence type="ECO:0000313" key="7">
    <source>
        <dbReference type="EMBL" id="SHE90089.1"/>
    </source>
</evidence>
<dbReference type="Pfam" id="PF00370">
    <property type="entry name" value="FGGY_N"/>
    <property type="match status" value="1"/>
</dbReference>
<comment type="similarity">
    <text evidence="1 4">Belongs to the FGGY kinase family.</text>
</comment>
<dbReference type="PIRSF" id="PIRSF000538">
    <property type="entry name" value="GlpK"/>
    <property type="match status" value="1"/>
</dbReference>
<dbReference type="InterPro" id="IPR018484">
    <property type="entry name" value="FGGY_N"/>
</dbReference>
<organism evidence="7 8">
    <name type="scientific">Seinonella peptonophila</name>
    <dbReference type="NCBI Taxonomy" id="112248"/>
    <lineage>
        <taxon>Bacteria</taxon>
        <taxon>Bacillati</taxon>
        <taxon>Bacillota</taxon>
        <taxon>Bacilli</taxon>
        <taxon>Bacillales</taxon>
        <taxon>Thermoactinomycetaceae</taxon>
        <taxon>Seinonella</taxon>
    </lineage>
</organism>
<dbReference type="GO" id="GO:0016773">
    <property type="term" value="F:phosphotransferase activity, alcohol group as acceptor"/>
    <property type="evidence" value="ECO:0007669"/>
    <property type="project" value="InterPro"/>
</dbReference>
<dbReference type="InterPro" id="IPR000577">
    <property type="entry name" value="Carb_kinase_FGGY"/>
</dbReference>
<dbReference type="PANTHER" id="PTHR43095:SF5">
    <property type="entry name" value="XYLULOSE KINASE"/>
    <property type="match status" value="1"/>
</dbReference>
<evidence type="ECO:0000256" key="1">
    <source>
        <dbReference type="ARBA" id="ARBA00009156"/>
    </source>
</evidence>
<gene>
    <name evidence="7" type="ORF">SAMN05444392_104210</name>
</gene>
<feature type="domain" description="Carbohydrate kinase FGGY N-terminal" evidence="5">
    <location>
        <begin position="3"/>
        <end position="246"/>
    </location>
</feature>
<dbReference type="InterPro" id="IPR043129">
    <property type="entry name" value="ATPase_NBD"/>
</dbReference>
<evidence type="ECO:0000259" key="6">
    <source>
        <dbReference type="Pfam" id="PF02782"/>
    </source>
</evidence>
<dbReference type="GO" id="GO:0016301">
    <property type="term" value="F:kinase activity"/>
    <property type="evidence" value="ECO:0007669"/>
    <property type="project" value="UniProtKB-KW"/>
</dbReference>
<evidence type="ECO:0000256" key="3">
    <source>
        <dbReference type="ARBA" id="ARBA00022777"/>
    </source>
</evidence>
<accession>A0A1M4X995</accession>
<feature type="domain" description="Carbohydrate kinase FGGY C-terminal" evidence="6">
    <location>
        <begin position="256"/>
        <end position="444"/>
    </location>
</feature>
<dbReference type="AlphaFoldDB" id="A0A1M4X995"/>
<keyword evidence="8" id="KW-1185">Reference proteome</keyword>
<dbReference type="SUPFAM" id="SSF53067">
    <property type="entry name" value="Actin-like ATPase domain"/>
    <property type="match status" value="2"/>
</dbReference>
<dbReference type="Proteomes" id="UP000184476">
    <property type="component" value="Unassembled WGS sequence"/>
</dbReference>
<dbReference type="InterPro" id="IPR018483">
    <property type="entry name" value="Carb_kinase_FGGY_CS"/>
</dbReference>
<dbReference type="OrthoDB" id="9805576at2"/>
<dbReference type="InterPro" id="IPR050406">
    <property type="entry name" value="FGGY_Carb_Kinase"/>
</dbReference>
<dbReference type="InterPro" id="IPR018485">
    <property type="entry name" value="FGGY_C"/>
</dbReference>
<dbReference type="PANTHER" id="PTHR43095">
    <property type="entry name" value="SUGAR KINASE"/>
    <property type="match status" value="1"/>
</dbReference>
<dbReference type="STRING" id="112248.SAMN05444392_104210"/>
<evidence type="ECO:0000313" key="8">
    <source>
        <dbReference type="Proteomes" id="UP000184476"/>
    </source>
</evidence>
<dbReference type="EMBL" id="FQVL01000004">
    <property type="protein sequence ID" value="SHE90089.1"/>
    <property type="molecule type" value="Genomic_DNA"/>
</dbReference>
<proteinExistence type="inferred from homology"/>
<keyword evidence="3 4" id="KW-0418">Kinase</keyword>
<dbReference type="RefSeq" id="WP_073154588.1">
    <property type="nucleotide sequence ID" value="NZ_FQVL01000004.1"/>
</dbReference>
<dbReference type="Pfam" id="PF02782">
    <property type="entry name" value="FGGY_C"/>
    <property type="match status" value="1"/>
</dbReference>
<dbReference type="Gene3D" id="3.30.420.40">
    <property type="match status" value="2"/>
</dbReference>
<dbReference type="PROSITE" id="PS00445">
    <property type="entry name" value="FGGY_KINASES_2"/>
    <property type="match status" value="1"/>
</dbReference>
<evidence type="ECO:0000259" key="5">
    <source>
        <dbReference type="Pfam" id="PF00370"/>
    </source>
</evidence>
<keyword evidence="2 4" id="KW-0808">Transferase</keyword>